<dbReference type="EMBL" id="LXWW01000363">
    <property type="protein sequence ID" value="OAO13606.1"/>
    <property type="molecule type" value="Genomic_DNA"/>
</dbReference>
<proteinExistence type="predicted"/>
<feature type="compositionally biased region" description="Basic and acidic residues" evidence="1">
    <location>
        <begin position="423"/>
        <end position="434"/>
    </location>
</feature>
<sequence>MYRAIGTTARRCTRVALMPTVNRRGFALVNDISVRKRMTIGMSVFACMAVGAFYGGRGIYRHRKAKKAARIAATMNAKEEEPIVQPVAPAVKDIVPTPEPEPEPAAPAAPVVEETAKEEVKEEKVEEAPKEEEKTEEAVKEEEKPAAESEEEYHPWWIGVKEISLFMSPEETDKLDAMFPATRKFKPERKVMLAYNPKPEDANEFGPVMGDDVEVKVLALVSDEHAQVLVVDIGSTDSIYRYPHIVLSCDDEDRSSAYSSVYGRLLVDRAVTDGLLEEDGANRYVAKADVENVEVEGYYSYPTTHVSVKDLRAENIVVKTKLCTKRGLAEGFECKEAKSDRECSWCVFMKSGPCFKPFELWQKCILENQTDADTFVMNCGEITMALKKCVDAHPEYYGKLSEAPEKETEKKEAVTPAEAPAEAPEKVEAPKEEAPVTPVETPVEVPEEKEETPVKEEVAVVETVEAPKEEKEL</sequence>
<name>A0A196SBB2_BLAHN</name>
<dbReference type="AlphaFoldDB" id="A0A196SBB2"/>
<feature type="region of interest" description="Disordered" evidence="1">
    <location>
        <begin position="400"/>
        <end position="473"/>
    </location>
</feature>
<keyword evidence="2" id="KW-0472">Membrane</keyword>
<protein>
    <submittedName>
        <fullName evidence="4">GCK domain-containing protein</fullName>
    </submittedName>
</protein>
<evidence type="ECO:0000313" key="4">
    <source>
        <dbReference type="EMBL" id="OAO13606.1"/>
    </source>
</evidence>
<evidence type="ECO:0000259" key="3">
    <source>
        <dbReference type="SMART" id="SM01227"/>
    </source>
</evidence>
<feature type="compositionally biased region" description="Basic and acidic residues" evidence="1">
    <location>
        <begin position="114"/>
        <end position="147"/>
    </location>
</feature>
<feature type="compositionally biased region" description="Pro residues" evidence="1">
    <location>
        <begin position="97"/>
        <end position="107"/>
    </location>
</feature>
<feature type="compositionally biased region" description="Low complexity" evidence="1">
    <location>
        <begin position="435"/>
        <end position="444"/>
    </location>
</feature>
<dbReference type="SMART" id="SM01227">
    <property type="entry name" value="GCK"/>
    <property type="match status" value="1"/>
</dbReference>
<comment type="caution">
    <text evidence="4">The sequence shown here is derived from an EMBL/GenBank/DDBJ whole genome shotgun (WGS) entry which is preliminary data.</text>
</comment>
<accession>A0A196SBB2</accession>
<dbReference type="InterPro" id="IPR012891">
    <property type="entry name" value="GCK_dom"/>
</dbReference>
<feature type="transmembrane region" description="Helical" evidence="2">
    <location>
        <begin position="40"/>
        <end position="60"/>
    </location>
</feature>
<evidence type="ECO:0000313" key="5">
    <source>
        <dbReference type="Proteomes" id="UP000078348"/>
    </source>
</evidence>
<dbReference type="PANTHER" id="PTHR34357">
    <property type="entry name" value="F7A19.14 PROTEIN-RELATED"/>
    <property type="match status" value="1"/>
</dbReference>
<organism evidence="4 5">
    <name type="scientific">Blastocystis sp. subtype 1 (strain ATCC 50177 / NandII)</name>
    <dbReference type="NCBI Taxonomy" id="478820"/>
    <lineage>
        <taxon>Eukaryota</taxon>
        <taxon>Sar</taxon>
        <taxon>Stramenopiles</taxon>
        <taxon>Bigyra</taxon>
        <taxon>Opalozoa</taxon>
        <taxon>Opalinata</taxon>
        <taxon>Blastocystidae</taxon>
        <taxon>Blastocystis</taxon>
    </lineage>
</organism>
<feature type="compositionally biased region" description="Basic and acidic residues" evidence="1">
    <location>
        <begin position="400"/>
        <end position="413"/>
    </location>
</feature>
<dbReference type="Proteomes" id="UP000078348">
    <property type="component" value="Unassembled WGS sequence"/>
</dbReference>
<feature type="domain" description="GCK" evidence="3">
    <location>
        <begin position="341"/>
        <end position="413"/>
    </location>
</feature>
<dbReference type="STRING" id="478820.A0A196SBB2"/>
<evidence type="ECO:0000256" key="1">
    <source>
        <dbReference type="SAM" id="MobiDB-lite"/>
    </source>
</evidence>
<gene>
    <name evidence="4" type="ORF">AV274_4713</name>
</gene>
<evidence type="ECO:0000256" key="2">
    <source>
        <dbReference type="SAM" id="Phobius"/>
    </source>
</evidence>
<dbReference type="PANTHER" id="PTHR34357:SF2">
    <property type="entry name" value="F26F24.3-RELATED"/>
    <property type="match status" value="1"/>
</dbReference>
<dbReference type="OrthoDB" id="2148418at2759"/>
<reference evidence="4 5" key="1">
    <citation type="submission" date="2016-05" db="EMBL/GenBank/DDBJ databases">
        <title>Nuclear genome of Blastocystis sp. subtype 1 NandII.</title>
        <authorList>
            <person name="Gentekaki E."/>
            <person name="Curtis B."/>
            <person name="Stairs C."/>
            <person name="Eme L."/>
            <person name="Herman E."/>
            <person name="Klimes V."/>
            <person name="Arias M.C."/>
            <person name="Elias M."/>
            <person name="Hilliou F."/>
            <person name="Klute M."/>
            <person name="Malik S.-B."/>
            <person name="Pightling A."/>
            <person name="Rachubinski R."/>
            <person name="Salas D."/>
            <person name="Schlacht A."/>
            <person name="Suga H."/>
            <person name="Archibald J."/>
            <person name="Ball S.G."/>
            <person name="Clark G."/>
            <person name="Dacks J."/>
            <person name="Van Der Giezen M."/>
            <person name="Tsaousis A."/>
            <person name="Roger A."/>
        </authorList>
    </citation>
    <scope>NUCLEOTIDE SEQUENCE [LARGE SCALE GENOMIC DNA]</scope>
    <source>
        <strain evidence="5">ATCC 50177 / NandII</strain>
    </source>
</reference>
<keyword evidence="5" id="KW-1185">Reference proteome</keyword>
<dbReference type="Pfam" id="PF07802">
    <property type="entry name" value="GCK"/>
    <property type="match status" value="1"/>
</dbReference>
<feature type="region of interest" description="Disordered" evidence="1">
    <location>
        <begin position="96"/>
        <end position="151"/>
    </location>
</feature>
<dbReference type="Gene3D" id="1.10.287.2900">
    <property type="match status" value="1"/>
</dbReference>
<dbReference type="PROSITE" id="PS51808">
    <property type="entry name" value="CHCH"/>
    <property type="match status" value="1"/>
</dbReference>
<keyword evidence="2" id="KW-0812">Transmembrane</keyword>
<keyword evidence="2" id="KW-1133">Transmembrane helix</keyword>